<dbReference type="EMBL" id="KV878918">
    <property type="protein sequence ID" value="OJJ79451.1"/>
    <property type="molecule type" value="Genomic_DNA"/>
</dbReference>
<organism evidence="1 2">
    <name type="scientific">Aspergillus glaucus CBS 516.65</name>
    <dbReference type="NCBI Taxonomy" id="1160497"/>
    <lineage>
        <taxon>Eukaryota</taxon>
        <taxon>Fungi</taxon>
        <taxon>Dikarya</taxon>
        <taxon>Ascomycota</taxon>
        <taxon>Pezizomycotina</taxon>
        <taxon>Eurotiomycetes</taxon>
        <taxon>Eurotiomycetidae</taxon>
        <taxon>Eurotiales</taxon>
        <taxon>Aspergillaceae</taxon>
        <taxon>Aspergillus</taxon>
        <taxon>Aspergillus subgen. Aspergillus</taxon>
    </lineage>
</organism>
<dbReference type="STRING" id="1160497.A0A1L9V6D7"/>
<accession>A0A1L9V6D7</accession>
<name>A0A1L9V6D7_ASPGL</name>
<dbReference type="GeneID" id="34466611"/>
<evidence type="ECO:0000313" key="2">
    <source>
        <dbReference type="Proteomes" id="UP000184300"/>
    </source>
</evidence>
<reference evidence="2" key="1">
    <citation type="journal article" date="2017" name="Genome Biol.">
        <title>Comparative genomics reveals high biological diversity and specific adaptations in the industrially and medically important fungal genus Aspergillus.</title>
        <authorList>
            <person name="de Vries R.P."/>
            <person name="Riley R."/>
            <person name="Wiebenga A."/>
            <person name="Aguilar-Osorio G."/>
            <person name="Amillis S."/>
            <person name="Uchima C.A."/>
            <person name="Anderluh G."/>
            <person name="Asadollahi M."/>
            <person name="Askin M."/>
            <person name="Barry K."/>
            <person name="Battaglia E."/>
            <person name="Bayram O."/>
            <person name="Benocci T."/>
            <person name="Braus-Stromeyer S.A."/>
            <person name="Caldana C."/>
            <person name="Canovas D."/>
            <person name="Cerqueira G.C."/>
            <person name="Chen F."/>
            <person name="Chen W."/>
            <person name="Choi C."/>
            <person name="Clum A."/>
            <person name="Dos Santos R.A."/>
            <person name="Damasio A.R."/>
            <person name="Diallinas G."/>
            <person name="Emri T."/>
            <person name="Fekete E."/>
            <person name="Flipphi M."/>
            <person name="Freyberg S."/>
            <person name="Gallo A."/>
            <person name="Gournas C."/>
            <person name="Habgood R."/>
            <person name="Hainaut M."/>
            <person name="Harispe M.L."/>
            <person name="Henrissat B."/>
            <person name="Hilden K.S."/>
            <person name="Hope R."/>
            <person name="Hossain A."/>
            <person name="Karabika E."/>
            <person name="Karaffa L."/>
            <person name="Karanyi Z."/>
            <person name="Krasevec N."/>
            <person name="Kuo A."/>
            <person name="Kusch H."/>
            <person name="LaButti K."/>
            <person name="Lagendijk E.L."/>
            <person name="Lapidus A."/>
            <person name="Levasseur A."/>
            <person name="Lindquist E."/>
            <person name="Lipzen A."/>
            <person name="Logrieco A.F."/>
            <person name="MacCabe A."/>
            <person name="Maekelae M.R."/>
            <person name="Malavazi I."/>
            <person name="Melin P."/>
            <person name="Meyer V."/>
            <person name="Mielnichuk N."/>
            <person name="Miskei M."/>
            <person name="Molnar A.P."/>
            <person name="Mule G."/>
            <person name="Ngan C.Y."/>
            <person name="Orejas M."/>
            <person name="Orosz E."/>
            <person name="Ouedraogo J.P."/>
            <person name="Overkamp K.M."/>
            <person name="Park H.-S."/>
            <person name="Perrone G."/>
            <person name="Piumi F."/>
            <person name="Punt P.J."/>
            <person name="Ram A.F."/>
            <person name="Ramon A."/>
            <person name="Rauscher S."/>
            <person name="Record E."/>
            <person name="Riano-Pachon D.M."/>
            <person name="Robert V."/>
            <person name="Roehrig J."/>
            <person name="Ruller R."/>
            <person name="Salamov A."/>
            <person name="Salih N.S."/>
            <person name="Samson R.A."/>
            <person name="Sandor E."/>
            <person name="Sanguinetti M."/>
            <person name="Schuetze T."/>
            <person name="Sepcic K."/>
            <person name="Shelest E."/>
            <person name="Sherlock G."/>
            <person name="Sophianopoulou V."/>
            <person name="Squina F.M."/>
            <person name="Sun H."/>
            <person name="Susca A."/>
            <person name="Todd R.B."/>
            <person name="Tsang A."/>
            <person name="Unkles S.E."/>
            <person name="van de Wiele N."/>
            <person name="van Rossen-Uffink D."/>
            <person name="Oliveira J.V."/>
            <person name="Vesth T.C."/>
            <person name="Visser J."/>
            <person name="Yu J.-H."/>
            <person name="Zhou M."/>
            <person name="Andersen M.R."/>
            <person name="Archer D.B."/>
            <person name="Baker S.E."/>
            <person name="Benoit I."/>
            <person name="Brakhage A.A."/>
            <person name="Braus G.H."/>
            <person name="Fischer R."/>
            <person name="Frisvad J.C."/>
            <person name="Goldman G.H."/>
            <person name="Houbraken J."/>
            <person name="Oakley B."/>
            <person name="Pocsi I."/>
            <person name="Scazzocchio C."/>
            <person name="Seiboth B."/>
            <person name="vanKuyk P.A."/>
            <person name="Wortman J."/>
            <person name="Dyer P.S."/>
            <person name="Grigoriev I.V."/>
        </authorList>
    </citation>
    <scope>NUCLEOTIDE SEQUENCE [LARGE SCALE GENOMIC DNA]</scope>
    <source>
        <strain evidence="2">CBS 516.65</strain>
    </source>
</reference>
<dbReference type="InterPro" id="IPR011009">
    <property type="entry name" value="Kinase-like_dom_sf"/>
</dbReference>
<evidence type="ECO:0000313" key="1">
    <source>
        <dbReference type="EMBL" id="OJJ79451.1"/>
    </source>
</evidence>
<proteinExistence type="predicted"/>
<gene>
    <name evidence="1" type="ORF">ASPGLDRAFT_85889</name>
</gene>
<dbReference type="SUPFAM" id="SSF56112">
    <property type="entry name" value="Protein kinase-like (PK-like)"/>
    <property type="match status" value="1"/>
</dbReference>
<dbReference type="OrthoDB" id="4185642at2759"/>
<evidence type="ECO:0008006" key="3">
    <source>
        <dbReference type="Google" id="ProtNLM"/>
    </source>
</evidence>
<dbReference type="AlphaFoldDB" id="A0A1L9V6D7"/>
<dbReference type="Proteomes" id="UP000184300">
    <property type="component" value="Unassembled WGS sequence"/>
</dbReference>
<dbReference type="RefSeq" id="XP_022396149.1">
    <property type="nucleotide sequence ID" value="XM_022550351.1"/>
</dbReference>
<sequence>MDFDNVIASEITFKEELKASDESVVFLVEVRGQTCVMKVFRDEGSIHWTPPNREIDPYICESTAYRRLKECGLCDKRIVPHFYGTLERPDVQRFRSHLKMFLEDKYALSAIFLEYIPGVQMIFPHHYTKERLENFINGIQEIHKAMVLHLDARPRNMMIIEDDPERAIWLGFDRAQTYCAPQLGEWTRSGLKNEEQVAREIGELLASDCCGTRDCNWMLFEANSIISWQEADCTTGEIDKAYLLYCS</sequence>
<protein>
    <recommendedName>
        <fullName evidence="3">Protein kinase domain-containing protein</fullName>
    </recommendedName>
</protein>
<keyword evidence="2" id="KW-1185">Reference proteome</keyword>
<dbReference type="VEuPathDB" id="FungiDB:ASPGLDRAFT_85889"/>